<evidence type="ECO:0000313" key="2">
    <source>
        <dbReference type="Proteomes" id="UP000240009"/>
    </source>
</evidence>
<dbReference type="EMBL" id="PUIA01000094">
    <property type="protein sequence ID" value="PQO25071.1"/>
    <property type="molecule type" value="Genomic_DNA"/>
</dbReference>
<dbReference type="Gene3D" id="1.10.10.1320">
    <property type="entry name" value="Anti-sigma factor, zinc-finger domain"/>
    <property type="match status" value="1"/>
</dbReference>
<proteinExistence type="predicted"/>
<comment type="caution">
    <text evidence="1">The sequence shown here is derived from an EMBL/GenBank/DDBJ whole genome shotgun (WGS) entry which is preliminary data.</text>
</comment>
<protein>
    <recommendedName>
        <fullName evidence="3">Zinc-finger domain-containing protein</fullName>
    </recommendedName>
</protein>
<dbReference type="RefSeq" id="WP_105359698.1">
    <property type="nucleotide sequence ID" value="NZ_PUIA01000094.1"/>
</dbReference>
<dbReference type="Proteomes" id="UP000240009">
    <property type="component" value="Unassembled WGS sequence"/>
</dbReference>
<dbReference type="InterPro" id="IPR041916">
    <property type="entry name" value="Anti_sigma_zinc_sf"/>
</dbReference>
<dbReference type="AlphaFoldDB" id="A0A2S8EYY0"/>
<evidence type="ECO:0000313" key="1">
    <source>
        <dbReference type="EMBL" id="PQO25071.1"/>
    </source>
</evidence>
<accession>A0A2S8EYY0</accession>
<name>A0A2S8EYY0_9BACT</name>
<organism evidence="1 2">
    <name type="scientific">Blastopirellula marina</name>
    <dbReference type="NCBI Taxonomy" id="124"/>
    <lineage>
        <taxon>Bacteria</taxon>
        <taxon>Pseudomonadati</taxon>
        <taxon>Planctomycetota</taxon>
        <taxon>Planctomycetia</taxon>
        <taxon>Pirellulales</taxon>
        <taxon>Pirellulaceae</taxon>
        <taxon>Blastopirellula</taxon>
    </lineage>
</organism>
<reference evidence="1 2" key="1">
    <citation type="submission" date="2018-02" db="EMBL/GenBank/DDBJ databases">
        <title>Comparative genomes isolates from brazilian mangrove.</title>
        <authorList>
            <person name="Araujo J.E."/>
            <person name="Taketani R.G."/>
            <person name="Silva M.C.P."/>
            <person name="Loureco M.V."/>
            <person name="Andreote F.D."/>
        </authorList>
    </citation>
    <scope>NUCLEOTIDE SEQUENCE [LARGE SCALE GENOMIC DNA]</scope>
    <source>
        <strain evidence="1 2">HEX-2 MGV</strain>
    </source>
</reference>
<dbReference type="OrthoDB" id="286411at2"/>
<sequence length="83" mass="9562">MKLTCKELYEFMGDYLEGNLPDDVMCVMKTHLSRCPCCEHYLENYRTALRLGVSCCKEYAEDEVPASVPEPLIQAILEARKKK</sequence>
<evidence type="ECO:0008006" key="3">
    <source>
        <dbReference type="Google" id="ProtNLM"/>
    </source>
</evidence>
<gene>
    <name evidence="1" type="ORF">C5Y96_26575</name>
</gene>